<name>G9XF61_9FIRM</name>
<reference evidence="2 3" key="1">
    <citation type="submission" date="2011-08" db="EMBL/GenBank/DDBJ databases">
        <title>The Genome Sequence of Eubacteriaceae bacterium CM5.</title>
        <authorList>
            <consortium name="The Broad Institute Genome Sequencing Platform"/>
            <person name="Earl A."/>
            <person name="Ward D."/>
            <person name="Feldgarden M."/>
            <person name="Gevers D."/>
            <person name="Sizova M."/>
            <person name="Hazen A."/>
            <person name="Epstein S."/>
            <person name="Young S.K."/>
            <person name="Zeng Q."/>
            <person name="Gargeya S."/>
            <person name="Fitzgerald M."/>
            <person name="Haas B."/>
            <person name="Abouelleil A."/>
            <person name="Alvarado L."/>
            <person name="Arachchi H.M."/>
            <person name="Berlin A."/>
            <person name="Brown A."/>
            <person name="Chapman S.B."/>
            <person name="Chen Z."/>
            <person name="Dunbar C."/>
            <person name="Freedman E."/>
            <person name="Gearin G."/>
            <person name="Gellesch M."/>
            <person name="Goldberg J."/>
            <person name="Griggs A."/>
            <person name="Gujja S."/>
            <person name="Heiman D."/>
            <person name="Howarth C."/>
            <person name="Larson L."/>
            <person name="Lui A."/>
            <person name="MacDonald P.J.P."/>
            <person name="Montmayeur A."/>
            <person name="Murphy C."/>
            <person name="Neiman D."/>
            <person name="Pearson M."/>
            <person name="Priest M."/>
            <person name="Roberts A."/>
            <person name="Saif S."/>
            <person name="Shea T."/>
            <person name="Shenoy N."/>
            <person name="Sisk P."/>
            <person name="Stolte C."/>
            <person name="Sykes S."/>
            <person name="Wortman J."/>
            <person name="Nusbaum C."/>
            <person name="Birren B."/>
        </authorList>
    </citation>
    <scope>NUCLEOTIDE SEQUENCE [LARGE SCALE GENOMIC DNA]</scope>
    <source>
        <strain evidence="2 3">CM5</strain>
    </source>
</reference>
<protein>
    <recommendedName>
        <fullName evidence="1">Helix-turn-helix type 11 domain-containing protein</fullName>
    </recommendedName>
</protein>
<dbReference type="AlphaFoldDB" id="G9XF61"/>
<evidence type="ECO:0000259" key="1">
    <source>
        <dbReference type="Pfam" id="PF08279"/>
    </source>
</evidence>
<comment type="caution">
    <text evidence="2">The sequence shown here is derived from an EMBL/GenBank/DDBJ whole genome shotgun (WGS) entry which is preliminary data.</text>
</comment>
<dbReference type="Pfam" id="PF08279">
    <property type="entry name" value="HTH_11"/>
    <property type="match status" value="1"/>
</dbReference>
<dbReference type="Gene3D" id="1.10.10.60">
    <property type="entry name" value="Homeodomain-like"/>
    <property type="match status" value="1"/>
</dbReference>
<gene>
    <name evidence="2" type="ORF">HMPREF9628_02214</name>
</gene>
<feature type="domain" description="Helix-turn-helix type 11" evidence="1">
    <location>
        <begin position="9"/>
        <end position="44"/>
    </location>
</feature>
<sequence>MRRKLNREHIEQYIIENSYKTVSTLAKELEISRTTVYKYAKELSLDLSPKKRKEYIEEATEQYIKDNWDASVTEIADRFNICRQTLSKKVPKFKRFLIRESEISRYKLIYWYSKKTNEQKLT</sequence>
<dbReference type="RefSeq" id="WP_009530019.1">
    <property type="nucleotide sequence ID" value="NZ_JH414640.1"/>
</dbReference>
<evidence type="ECO:0000313" key="2">
    <source>
        <dbReference type="EMBL" id="EHL17555.1"/>
    </source>
</evidence>
<dbReference type="EMBL" id="AFZG01000061">
    <property type="protein sequence ID" value="EHL17555.1"/>
    <property type="molecule type" value="Genomic_DNA"/>
</dbReference>
<organism evidence="2 3">
    <name type="scientific">Peptoanaerobacter stomatis</name>
    <dbReference type="NCBI Taxonomy" id="796937"/>
    <lineage>
        <taxon>Bacteria</taxon>
        <taxon>Bacillati</taxon>
        <taxon>Bacillota</taxon>
        <taxon>Clostridia</taxon>
        <taxon>Peptostreptococcales</taxon>
        <taxon>Filifactoraceae</taxon>
        <taxon>Peptoanaerobacter</taxon>
    </lineage>
</organism>
<dbReference type="HOGENOM" id="CLU_2024515_0_0_9"/>
<evidence type="ECO:0000313" key="3">
    <source>
        <dbReference type="Proteomes" id="UP000003379"/>
    </source>
</evidence>
<proteinExistence type="predicted"/>
<accession>G9XF61</accession>
<dbReference type="Proteomes" id="UP000003379">
    <property type="component" value="Unassembled WGS sequence"/>
</dbReference>
<dbReference type="InterPro" id="IPR013196">
    <property type="entry name" value="HTH_11"/>
</dbReference>